<dbReference type="AlphaFoldDB" id="A0A7Z0QH55"/>
<proteinExistence type="predicted"/>
<reference evidence="3" key="2">
    <citation type="submission" date="2020-06" db="EMBL/GenBank/DDBJ databases">
        <title>Whole Genome Sequence of Bradyrhizobium sp. Strain 323S2.</title>
        <authorList>
            <person name="Bromfield E.S.P."/>
        </authorList>
    </citation>
    <scope>NUCLEOTIDE SEQUENCE [LARGE SCALE GENOMIC DNA]</scope>
    <source>
        <strain evidence="3">323S2</strain>
    </source>
</reference>
<gene>
    <name evidence="5" type="ORF">G6321_00028065</name>
    <name evidence="3" type="ORF">G6321_40170</name>
    <name evidence="4" type="ORF">J4G43_023935</name>
    <name evidence="2" type="ORF">J4G43_25960</name>
</gene>
<name>A0A7Z0QH55_9BRAD</name>
<dbReference type="Proteomes" id="UP000564836">
    <property type="component" value="Chromosome"/>
</dbReference>
<evidence type="ECO:0000313" key="7">
    <source>
        <dbReference type="Proteomes" id="UP000664702"/>
    </source>
</evidence>
<dbReference type="Proteomes" id="UP000664702">
    <property type="component" value="Chromosome"/>
</dbReference>
<dbReference type="EMBL" id="CP086136">
    <property type="protein sequence ID" value="UEM17004.1"/>
    <property type="molecule type" value="Genomic_DNA"/>
</dbReference>
<dbReference type="RefSeq" id="WP_028152706.1">
    <property type="nucleotide sequence ID" value="NZ_CP086136.1"/>
</dbReference>
<evidence type="ECO:0000313" key="2">
    <source>
        <dbReference type="EMBL" id="MBO1864243.1"/>
    </source>
</evidence>
<evidence type="ECO:0000313" key="6">
    <source>
        <dbReference type="Proteomes" id="UP000564836"/>
    </source>
</evidence>
<accession>A0A7Z0QH55</accession>
<reference evidence="2" key="3">
    <citation type="submission" date="2021-03" db="EMBL/GenBank/DDBJ databases">
        <title>Whole Genome Sequence of Bradyrhizobium sp. Strain 144S4.</title>
        <authorList>
            <person name="Bromfield E.S.P."/>
            <person name="Cloutier S."/>
        </authorList>
    </citation>
    <scope>NUCLEOTIDE SEQUENCE [LARGE SCALE GENOMIC DNA]</scope>
    <source>
        <strain evidence="2">144S4</strain>
    </source>
</reference>
<dbReference type="KEGG" id="bban:J4G43_023935"/>
<dbReference type="EMBL" id="JACBFH010000001">
    <property type="protein sequence ID" value="NYY94389.1"/>
    <property type="molecule type" value="Genomic_DNA"/>
</dbReference>
<feature type="region of interest" description="Disordered" evidence="1">
    <location>
        <begin position="26"/>
        <end position="51"/>
    </location>
</feature>
<evidence type="ECO:0000313" key="4">
    <source>
        <dbReference type="EMBL" id="UEM17004.1"/>
    </source>
</evidence>
<dbReference type="EMBL" id="JAGEMI010000001">
    <property type="protein sequence ID" value="MBO1864243.1"/>
    <property type="molecule type" value="Genomic_DNA"/>
</dbReference>
<evidence type="ECO:0000313" key="3">
    <source>
        <dbReference type="EMBL" id="NYY94389.1"/>
    </source>
</evidence>
<organism evidence="3">
    <name type="scientific">Bradyrhizobium barranii subsp. barranii</name>
    <dbReference type="NCBI Taxonomy" id="2823807"/>
    <lineage>
        <taxon>Bacteria</taxon>
        <taxon>Pseudomonadati</taxon>
        <taxon>Pseudomonadota</taxon>
        <taxon>Alphaproteobacteria</taxon>
        <taxon>Hyphomicrobiales</taxon>
        <taxon>Nitrobacteraceae</taxon>
        <taxon>Bradyrhizobium</taxon>
        <taxon>Bradyrhizobium barranii</taxon>
    </lineage>
</organism>
<sequence>MDAYARQSDTHRNERDRIAALRDEIERSATRIYPAHPPAPQQPMVQPPTYGAPQRDAINSLVDKVVGDVCDRIVELKKQLDALQQQILVGGAATKVTLNEQIDACMRVNDETTRIGDAVGEIADRLLRL</sequence>
<evidence type="ECO:0000313" key="5">
    <source>
        <dbReference type="EMBL" id="UGX98763.1"/>
    </source>
</evidence>
<reference evidence="6 7" key="4">
    <citation type="journal article" date="2022" name="Int. J. Syst. Evol. Microbiol.">
        <title>Strains of Bradyrhizobium barranii sp. nov. associated with legumes native to Canada are symbionts of soybeans and belong to different subspecies (subsp. barranii subsp. nov. and subsp. apii subsp. nov.) and symbiovars (sv. glycinearum and sv. septentrionale).</title>
        <authorList>
            <person name="Bromfield E.S.P."/>
            <person name="Cloutier S."/>
            <person name="Wasai-Hara S."/>
            <person name="Minamisawa K."/>
        </authorList>
    </citation>
    <scope>NUCLEOTIDE SEQUENCE [LARGE SCALE GENOMIC DNA]</scope>
    <source>
        <strain evidence="5 7">144S4</strain>
        <strain evidence="6">323S2</strain>
    </source>
</reference>
<dbReference type="EMBL" id="CP088280">
    <property type="protein sequence ID" value="UGX98763.1"/>
    <property type="molecule type" value="Genomic_DNA"/>
</dbReference>
<reference evidence="5 6" key="1">
    <citation type="journal article" date="2017" name="Syst. Appl. Microbiol.">
        <title>Soybeans inoculated with root zone soils of Canadian native legumes harbour diverse and novel Bradyrhizobium spp. that possess agricultural potential.</title>
        <authorList>
            <person name="Bromfield E.S.P."/>
            <person name="Cloutier S."/>
            <person name="Tambong J.T."/>
            <person name="Tran Thi T.V."/>
        </authorList>
    </citation>
    <scope>NUCLEOTIDE SEQUENCE [LARGE SCALE GENOMIC DNA]</scope>
    <source>
        <strain evidence="5 6">323S2</strain>
    </source>
</reference>
<protein>
    <submittedName>
        <fullName evidence="3">Uncharacterized protein</fullName>
    </submittedName>
</protein>
<evidence type="ECO:0000256" key="1">
    <source>
        <dbReference type="SAM" id="MobiDB-lite"/>
    </source>
</evidence>